<evidence type="ECO:0000259" key="1">
    <source>
        <dbReference type="PROSITE" id="PS51662"/>
    </source>
</evidence>
<dbReference type="PROSITE" id="PS51257">
    <property type="entry name" value="PROKAR_LIPOPROTEIN"/>
    <property type="match status" value="1"/>
</dbReference>
<dbReference type="OrthoDB" id="8696437at2"/>
<dbReference type="Pfam" id="PF02333">
    <property type="entry name" value="Phytase"/>
    <property type="match status" value="1"/>
</dbReference>
<reference evidence="2 3" key="1">
    <citation type="submission" date="2017-10" db="EMBL/GenBank/DDBJ databases">
        <title>Paenichitinophaga pekingensis gen. nov., sp. nov., isolated from activated sludge.</title>
        <authorList>
            <person name="Jin D."/>
            <person name="Kong X."/>
            <person name="Deng Y."/>
            <person name="Bai Z."/>
        </authorList>
    </citation>
    <scope>NUCLEOTIDE SEQUENCE [LARGE SCALE GENOMIC DNA]</scope>
    <source>
        <strain evidence="2 3">13</strain>
    </source>
</reference>
<sequence>MRFNKFFILSCGVILTACEQKLKIAEDAVKPELTTEQVNHDTDDPAIWINHADTMQSLIIGTDKDTDGALYAFNLDGKIVKRIGDLKRPNNVDVAYGLQFNGQKVDIAVVTERETNKIRIFQLPELNPIDNGGIPVFEGETQRAPMGIAMYTRPSDSAIFAIVGRKDGPAEGYLWQYELRADSAGGYVTAGLVRKFGTFSGQKEIEAIAVDNRLGYVYYSDENIGVRKYYADPAKTNNAELALFGQKKFLDDNEGISIYPTSDSTGYILVSNQQDNSFLVFPREGTRENPNDHPLVGSIPVSTMESDGSEITPVTFGGKFPGGLFVAMSNGKVFQYYAWDSLYKKLK</sequence>
<dbReference type="InterPro" id="IPR011042">
    <property type="entry name" value="6-blade_b-propeller_TolB-like"/>
</dbReference>
<dbReference type="Gene3D" id="2.120.10.30">
    <property type="entry name" value="TolB, C-terminal domain"/>
    <property type="match status" value="1"/>
</dbReference>
<evidence type="ECO:0000313" key="3">
    <source>
        <dbReference type="Proteomes" id="UP000220133"/>
    </source>
</evidence>
<protein>
    <submittedName>
        <fullName evidence="2">3-phytase</fullName>
    </submittedName>
</protein>
<organism evidence="2 3">
    <name type="scientific">Chitinophaga caeni</name>
    <dbReference type="NCBI Taxonomy" id="2029983"/>
    <lineage>
        <taxon>Bacteria</taxon>
        <taxon>Pseudomonadati</taxon>
        <taxon>Bacteroidota</taxon>
        <taxon>Chitinophagia</taxon>
        <taxon>Chitinophagales</taxon>
        <taxon>Chitinophagaceae</taxon>
        <taxon>Chitinophaga</taxon>
    </lineage>
</organism>
<dbReference type="AlphaFoldDB" id="A0A291QUR0"/>
<dbReference type="PROSITE" id="PS51662">
    <property type="entry name" value="BP_PHYTASE"/>
    <property type="match status" value="1"/>
</dbReference>
<name>A0A291QUR0_9BACT</name>
<evidence type="ECO:0000313" key="2">
    <source>
        <dbReference type="EMBL" id="ATL47622.1"/>
    </source>
</evidence>
<dbReference type="KEGG" id="cbae:COR50_10845"/>
<feature type="domain" description="BPP" evidence="1">
    <location>
        <begin position="19"/>
        <end position="346"/>
    </location>
</feature>
<gene>
    <name evidence="2" type="ORF">COR50_10845</name>
</gene>
<dbReference type="EMBL" id="CP023777">
    <property type="protein sequence ID" value="ATL47622.1"/>
    <property type="molecule type" value="Genomic_DNA"/>
</dbReference>
<dbReference type="GO" id="GO:0016158">
    <property type="term" value="F:inositol hexakisphosphate 3-phosphatase activity"/>
    <property type="evidence" value="ECO:0007669"/>
    <property type="project" value="InterPro"/>
</dbReference>
<keyword evidence="3" id="KW-1185">Reference proteome</keyword>
<accession>A0A291QUR0</accession>
<proteinExistence type="predicted"/>
<dbReference type="InterPro" id="IPR003431">
    <property type="entry name" value="B-propeller_Phytase"/>
</dbReference>
<dbReference type="Proteomes" id="UP000220133">
    <property type="component" value="Chromosome"/>
</dbReference>
<dbReference type="RefSeq" id="WP_098193999.1">
    <property type="nucleotide sequence ID" value="NZ_CP023777.1"/>
</dbReference>
<dbReference type="SUPFAM" id="SSF50956">
    <property type="entry name" value="Thermostable phytase (3-phytase)"/>
    <property type="match status" value="1"/>
</dbReference>